<reference evidence="1" key="1">
    <citation type="submission" date="2023-10" db="EMBL/GenBank/DDBJ databases">
        <authorList>
            <person name="Chen Y."/>
            <person name="Shah S."/>
            <person name="Dougan E. K."/>
            <person name="Thang M."/>
            <person name="Chan C."/>
        </authorList>
    </citation>
    <scope>NUCLEOTIDE SEQUENCE [LARGE SCALE GENOMIC DNA]</scope>
</reference>
<evidence type="ECO:0000313" key="2">
    <source>
        <dbReference type="Proteomes" id="UP001189429"/>
    </source>
</evidence>
<evidence type="ECO:0000313" key="1">
    <source>
        <dbReference type="EMBL" id="CAK0905880.1"/>
    </source>
</evidence>
<proteinExistence type="predicted"/>
<dbReference type="Proteomes" id="UP001189429">
    <property type="component" value="Unassembled WGS sequence"/>
</dbReference>
<protein>
    <submittedName>
        <fullName evidence="1">Uncharacterized protein</fullName>
    </submittedName>
</protein>
<sequence>MAEPAIPGSGGLSFGRRLQQLLHFNAEVRVGDSWSRRKVVGPSDFETWRKGWRVYRTAALILKISRAGPLDDFEEGARRPFLALPQHWGLIYVAVGHAGIRSGLASSAWASARLHAVTFTRSGCGRPS</sequence>
<keyword evidence="2" id="KW-1185">Reference proteome</keyword>
<organism evidence="1 2">
    <name type="scientific">Prorocentrum cordatum</name>
    <dbReference type="NCBI Taxonomy" id="2364126"/>
    <lineage>
        <taxon>Eukaryota</taxon>
        <taxon>Sar</taxon>
        <taxon>Alveolata</taxon>
        <taxon>Dinophyceae</taxon>
        <taxon>Prorocentrales</taxon>
        <taxon>Prorocentraceae</taxon>
        <taxon>Prorocentrum</taxon>
    </lineage>
</organism>
<name>A0ABN9Y0C9_9DINO</name>
<accession>A0ABN9Y0C9</accession>
<dbReference type="EMBL" id="CAUYUJ010021615">
    <property type="protein sequence ID" value="CAK0905880.1"/>
    <property type="molecule type" value="Genomic_DNA"/>
</dbReference>
<comment type="caution">
    <text evidence="1">The sequence shown here is derived from an EMBL/GenBank/DDBJ whole genome shotgun (WGS) entry which is preliminary data.</text>
</comment>
<gene>
    <name evidence="1" type="ORF">PCOR1329_LOCUS81435</name>
</gene>